<comment type="caution">
    <text evidence="2">The sequence shown here is derived from an EMBL/GenBank/DDBJ whole genome shotgun (WGS) entry which is preliminary data.</text>
</comment>
<dbReference type="PANTHER" id="PTHR43422">
    <property type="entry name" value="THIAMINE THIAZOLE SYNTHASE"/>
    <property type="match status" value="1"/>
</dbReference>
<reference evidence="2" key="1">
    <citation type="journal article" date="2014" name="Int. J. Syst. Evol. Microbiol.">
        <title>Complete genome sequence of Corynebacterium casei LMG S-19264T (=DSM 44701T), isolated from a smear-ripened cheese.</title>
        <authorList>
            <consortium name="US DOE Joint Genome Institute (JGI-PGF)"/>
            <person name="Walter F."/>
            <person name="Albersmeier A."/>
            <person name="Kalinowski J."/>
            <person name="Ruckert C."/>
        </authorList>
    </citation>
    <scope>NUCLEOTIDE SEQUENCE</scope>
    <source>
        <strain evidence="2">CGMCC 4.7312</strain>
    </source>
</reference>
<gene>
    <name evidence="2" type="ORF">GCM10011608_57820</name>
</gene>
<dbReference type="RefSeq" id="WP_229706530.1">
    <property type="nucleotide sequence ID" value="NZ_BMNB01000044.1"/>
</dbReference>
<feature type="region of interest" description="Disordered" evidence="1">
    <location>
        <begin position="454"/>
        <end position="483"/>
    </location>
</feature>
<organism evidence="2 3">
    <name type="scientific">Micromonospora sonchi</name>
    <dbReference type="NCBI Taxonomy" id="1763543"/>
    <lineage>
        <taxon>Bacteria</taxon>
        <taxon>Bacillati</taxon>
        <taxon>Actinomycetota</taxon>
        <taxon>Actinomycetes</taxon>
        <taxon>Micromonosporales</taxon>
        <taxon>Micromonosporaceae</taxon>
        <taxon>Micromonospora</taxon>
    </lineage>
</organism>
<dbReference type="EMBL" id="BMNB01000044">
    <property type="protein sequence ID" value="GGM64855.1"/>
    <property type="molecule type" value="Genomic_DNA"/>
</dbReference>
<dbReference type="Gene3D" id="3.50.50.60">
    <property type="entry name" value="FAD/NAD(P)-binding domain"/>
    <property type="match status" value="1"/>
</dbReference>
<keyword evidence="3" id="KW-1185">Reference proteome</keyword>
<proteinExistence type="predicted"/>
<evidence type="ECO:0000313" key="3">
    <source>
        <dbReference type="Proteomes" id="UP000608890"/>
    </source>
</evidence>
<reference evidence="2" key="2">
    <citation type="submission" date="2020-09" db="EMBL/GenBank/DDBJ databases">
        <authorList>
            <person name="Sun Q."/>
            <person name="Zhou Y."/>
        </authorList>
    </citation>
    <scope>NUCLEOTIDE SEQUENCE</scope>
    <source>
        <strain evidence="2">CGMCC 4.7312</strain>
    </source>
</reference>
<dbReference type="AlphaFoldDB" id="A0A917U812"/>
<dbReference type="PANTHER" id="PTHR43422:SF3">
    <property type="entry name" value="THIAMINE THIAZOLE SYNTHASE"/>
    <property type="match status" value="1"/>
</dbReference>
<name>A0A917U812_9ACTN</name>
<dbReference type="Proteomes" id="UP000608890">
    <property type="component" value="Unassembled WGS sequence"/>
</dbReference>
<dbReference type="SUPFAM" id="SSF51905">
    <property type="entry name" value="FAD/NAD(P)-binding domain"/>
    <property type="match status" value="1"/>
</dbReference>
<evidence type="ECO:0000256" key="1">
    <source>
        <dbReference type="SAM" id="MobiDB-lite"/>
    </source>
</evidence>
<accession>A0A917U812</accession>
<feature type="compositionally biased region" description="Basic residues" evidence="1">
    <location>
        <begin position="454"/>
        <end position="466"/>
    </location>
</feature>
<feature type="compositionally biased region" description="Pro residues" evidence="1">
    <location>
        <begin position="467"/>
        <end position="483"/>
    </location>
</feature>
<sequence length="483" mass="52349">MSLAPARVFAALNAVRYPAQPSPMLGKAVVMGGSIAGLLAARVLSDHAESVVMIDRDDLRVTGQRPGVPQGTQLHALLPGGFLQLEHLFPGFRERALAQGAIEAPPAARRNYLDGRLKVTVPDDADSLAGSRPLLEGLIRQHVLRLPNVKTVTARATGLVFDGAATTGVRYDVGGAPGVENADLVVDAMGRSSRLSDWLEQAGWQRPAMRRMTVHLNYATALFRRPAGNPEHTVVLALNSPRLSSDVAGAAFFAIEEGRWMVMMAGYANHRPGHTAEDFVRRLREQFPPEFGEVAGCEMLGEVRTYHHADSRRRDFHALNRFPAGLVPVGDAVASFNPVYGQGVTAAALHAACLSTYLRSGPDLARPAREFLALQQVVVDAAWSLSTSADLALPHVEGPYPRGYRFSSWISRQIVAATVTDVTTARRFNDVVSMRAHPSSLARPHVILNALRANRRPHHPPPHPHPPHPPPPPRPPPPPPPPR</sequence>
<evidence type="ECO:0000313" key="2">
    <source>
        <dbReference type="EMBL" id="GGM64855.1"/>
    </source>
</evidence>
<protein>
    <submittedName>
        <fullName evidence="2">Hydroxylase</fullName>
    </submittedName>
</protein>
<dbReference type="InterPro" id="IPR036188">
    <property type="entry name" value="FAD/NAD-bd_sf"/>
</dbReference>